<evidence type="ECO:0000256" key="5">
    <source>
        <dbReference type="ARBA" id="ARBA00022553"/>
    </source>
</evidence>
<dbReference type="PANTHER" id="PTHR24421:SF10">
    <property type="entry name" value="NITRATE_NITRITE SENSOR PROTEIN NARQ"/>
    <property type="match status" value="1"/>
</dbReference>
<dbReference type="SUPFAM" id="SSF55874">
    <property type="entry name" value="ATPase domain of HSP90 chaperone/DNA topoisomerase II/histidine kinase"/>
    <property type="match status" value="1"/>
</dbReference>
<dbReference type="InterPro" id="IPR003594">
    <property type="entry name" value="HATPase_dom"/>
</dbReference>
<feature type="domain" description="HAMP" evidence="17">
    <location>
        <begin position="184"/>
        <end position="236"/>
    </location>
</feature>
<keyword evidence="10 14" id="KW-0067">ATP-binding</keyword>
<keyword evidence="4 14" id="KW-0997">Cell inner membrane</keyword>
<evidence type="ECO:0000256" key="7">
    <source>
        <dbReference type="ARBA" id="ARBA00022692"/>
    </source>
</evidence>
<dbReference type="InterPro" id="IPR029095">
    <property type="entry name" value="NarX-like_N"/>
</dbReference>
<dbReference type="GO" id="GO:0046983">
    <property type="term" value="F:protein dimerization activity"/>
    <property type="evidence" value="ECO:0007669"/>
    <property type="project" value="UniProtKB-UniRule"/>
</dbReference>
<keyword evidence="6 14" id="KW-0808">Transferase</keyword>
<dbReference type="PANTHER" id="PTHR24421">
    <property type="entry name" value="NITRATE/NITRITE SENSOR PROTEIN NARX-RELATED"/>
    <property type="match status" value="1"/>
</dbReference>
<dbReference type="Gene3D" id="1.10.287.130">
    <property type="match status" value="1"/>
</dbReference>
<evidence type="ECO:0000259" key="16">
    <source>
        <dbReference type="PROSITE" id="PS50109"/>
    </source>
</evidence>
<evidence type="ECO:0000256" key="15">
    <source>
        <dbReference type="SAM" id="Phobius"/>
    </source>
</evidence>
<evidence type="ECO:0000256" key="13">
    <source>
        <dbReference type="ARBA" id="ARBA00023136"/>
    </source>
</evidence>
<dbReference type="Gene3D" id="1.20.120.960">
    <property type="entry name" value="Histidine kinase NarX, sensor domain"/>
    <property type="match status" value="1"/>
</dbReference>
<dbReference type="Pfam" id="PF07730">
    <property type="entry name" value="HisKA_3"/>
    <property type="match status" value="1"/>
</dbReference>
<evidence type="ECO:0000313" key="18">
    <source>
        <dbReference type="EMBL" id="KDM93000.1"/>
    </source>
</evidence>
<keyword evidence="12 14" id="KW-0902">Two-component regulatory system</keyword>
<sequence>MYSKTNLKAVGTKNGSVTGVIARVMLAIVLLSLLTTGATMLAVNASRYDAEMVNLAGSLRMQSYRLAFQLAQNGNASKADIAHFSQTLNAPAMASLRSLTTPEELLQSYQNLLDDWRRISPQLTETNPGYFIHQVPEFVDRIDHFVYEIQAFSQQKLHIMAMISGLGLGLILMLALFAIHYSRRRIVPPLQSLLAASQQVQARHFSVRVDENSQNELGTLARAFNHMAQELGQSYRALETTVEEKTHRLKEANNALKTLYDCAQLLSVNRIQARHFSQILDRLIQLEGFAVIRLVVEEGHGIRTEFQAGIPDDNQSWHQHALKQEDQHLGTLWWQHTLPCPDPALIISVGHLLSRALYAHQTQTQNDQLLLMEERATIARELHDSLAQALSYLKIQLTLLKRQLATSPDTANGIVDDLEQGLSQAYRQLRELLNTFRLSIKPGKLSDALNDMLIPLRNQTTATILLHNQLPSLQLTAPQHIHLIQLTREAVLNAIKHASATTITVDCIPQGNHVLVEISDDGQGFDPDQSKTSHYGMSIMNERAESLGGKLTILSAAGQGCRVQLKFALQNTGTP</sequence>
<dbReference type="CDD" id="cd16917">
    <property type="entry name" value="HATPase_UhpB-NarQ-NarX-like"/>
    <property type="match status" value="1"/>
</dbReference>
<dbReference type="InterPro" id="IPR005467">
    <property type="entry name" value="His_kinase_dom"/>
</dbReference>
<evidence type="ECO:0000256" key="1">
    <source>
        <dbReference type="ARBA" id="ARBA00000085"/>
    </source>
</evidence>
<keyword evidence="5" id="KW-0597">Phosphoprotein</keyword>
<dbReference type="SMART" id="SM00387">
    <property type="entry name" value="HATPase_c"/>
    <property type="match status" value="1"/>
</dbReference>
<keyword evidence="3 14" id="KW-1003">Cell membrane</keyword>
<proteinExistence type="predicted"/>
<evidence type="ECO:0000256" key="14">
    <source>
        <dbReference type="PIRNR" id="PIRNR003167"/>
    </source>
</evidence>
<keyword evidence="9 14" id="KW-0418">Kinase</keyword>
<dbReference type="InterPro" id="IPR011712">
    <property type="entry name" value="Sig_transdc_His_kin_sub3_dim/P"/>
</dbReference>
<dbReference type="EC" id="2.7.13.3" evidence="14"/>
<dbReference type="InterPro" id="IPR042295">
    <property type="entry name" value="NarX-like_N_sf"/>
</dbReference>
<keyword evidence="11 15" id="KW-1133">Transmembrane helix</keyword>
<dbReference type="PROSITE" id="PS50885">
    <property type="entry name" value="HAMP"/>
    <property type="match status" value="1"/>
</dbReference>
<keyword evidence="19" id="KW-1185">Reference proteome</keyword>
<dbReference type="STRING" id="1654360.EA58_02090"/>
<dbReference type="Gene3D" id="1.20.5.1930">
    <property type="match status" value="1"/>
</dbReference>
<dbReference type="InterPro" id="IPR036890">
    <property type="entry name" value="HATPase_C_sf"/>
</dbReference>
<organism evidence="18 19">
    <name type="scientific">Photobacterium galatheae</name>
    <dbReference type="NCBI Taxonomy" id="1654360"/>
    <lineage>
        <taxon>Bacteria</taxon>
        <taxon>Pseudomonadati</taxon>
        <taxon>Pseudomonadota</taxon>
        <taxon>Gammaproteobacteria</taxon>
        <taxon>Vibrionales</taxon>
        <taxon>Vibrionaceae</taxon>
        <taxon>Photobacterium</taxon>
    </lineage>
</organism>
<evidence type="ECO:0000256" key="9">
    <source>
        <dbReference type="ARBA" id="ARBA00022777"/>
    </source>
</evidence>
<evidence type="ECO:0000256" key="8">
    <source>
        <dbReference type="ARBA" id="ARBA00022741"/>
    </source>
</evidence>
<reference evidence="18 19" key="1">
    <citation type="submission" date="2014-04" db="EMBL/GenBank/DDBJ databases">
        <title>Draft genome sequence of Photobacterium halotolerans S2753: a solonamide, ngercheumicin and holomycin producer.</title>
        <authorList>
            <person name="Machado H.R."/>
            <person name="Gram L."/>
        </authorList>
    </citation>
    <scope>NUCLEOTIDE SEQUENCE [LARGE SCALE GENOMIC DNA]</scope>
    <source>
        <strain evidence="18 19">S2753</strain>
    </source>
</reference>
<dbReference type="NCBIfam" id="NF008184">
    <property type="entry name" value="PRK10935.1"/>
    <property type="match status" value="1"/>
</dbReference>
<dbReference type="Pfam" id="PF13675">
    <property type="entry name" value="PilJ"/>
    <property type="match status" value="1"/>
</dbReference>
<dbReference type="SMART" id="SM00304">
    <property type="entry name" value="HAMP"/>
    <property type="match status" value="1"/>
</dbReference>
<dbReference type="PROSITE" id="PS50109">
    <property type="entry name" value="HIS_KIN"/>
    <property type="match status" value="1"/>
</dbReference>
<dbReference type="CDD" id="cd22899">
    <property type="entry name" value="NarQ_sensor"/>
    <property type="match status" value="1"/>
</dbReference>
<dbReference type="Pfam" id="PF02518">
    <property type="entry name" value="HATPase_c"/>
    <property type="match status" value="1"/>
</dbReference>
<name>A0A066RRB7_9GAMM</name>
<comment type="catalytic activity">
    <reaction evidence="1 14">
        <text>ATP + protein L-histidine = ADP + protein N-phospho-L-histidine.</text>
        <dbReference type="EC" id="2.7.13.3"/>
    </reaction>
</comment>
<dbReference type="EMBL" id="JMIB01000004">
    <property type="protein sequence ID" value="KDM93000.1"/>
    <property type="molecule type" value="Genomic_DNA"/>
</dbReference>
<comment type="subcellular location">
    <subcellularLocation>
        <location evidence="2">Cell inner membrane</location>
        <topology evidence="2">Multi-pass membrane protein</topology>
    </subcellularLocation>
</comment>
<dbReference type="CDD" id="cd06225">
    <property type="entry name" value="HAMP"/>
    <property type="match status" value="1"/>
</dbReference>
<dbReference type="Proteomes" id="UP000027192">
    <property type="component" value="Unassembled WGS sequence"/>
</dbReference>
<evidence type="ECO:0000256" key="6">
    <source>
        <dbReference type="ARBA" id="ARBA00022679"/>
    </source>
</evidence>
<dbReference type="GO" id="GO:0005524">
    <property type="term" value="F:ATP binding"/>
    <property type="evidence" value="ECO:0007669"/>
    <property type="project" value="UniProtKB-UniRule"/>
</dbReference>
<evidence type="ECO:0000256" key="3">
    <source>
        <dbReference type="ARBA" id="ARBA00022475"/>
    </source>
</evidence>
<evidence type="ECO:0000313" key="19">
    <source>
        <dbReference type="Proteomes" id="UP000027192"/>
    </source>
</evidence>
<dbReference type="InterPro" id="IPR003660">
    <property type="entry name" value="HAMP_dom"/>
</dbReference>
<comment type="caution">
    <text evidence="18">The sequence shown here is derived from an EMBL/GenBank/DDBJ whole genome shotgun (WGS) entry which is preliminary data.</text>
</comment>
<dbReference type="GO" id="GO:0000155">
    <property type="term" value="F:phosphorelay sensor kinase activity"/>
    <property type="evidence" value="ECO:0007669"/>
    <property type="project" value="UniProtKB-UniRule"/>
</dbReference>
<feature type="transmembrane region" description="Helical" evidence="15">
    <location>
        <begin position="20"/>
        <end position="43"/>
    </location>
</feature>
<dbReference type="GO" id="GO:0005886">
    <property type="term" value="C:plasma membrane"/>
    <property type="evidence" value="ECO:0007669"/>
    <property type="project" value="UniProtKB-SubCell"/>
</dbReference>
<dbReference type="OrthoDB" id="9811306at2"/>
<keyword evidence="7 15" id="KW-0812">Transmembrane</keyword>
<gene>
    <name evidence="18" type="ORF">EA58_02090</name>
</gene>
<feature type="transmembrane region" description="Helical" evidence="15">
    <location>
        <begin position="159"/>
        <end position="181"/>
    </location>
</feature>
<dbReference type="Gene3D" id="3.30.565.10">
    <property type="entry name" value="Histidine kinase-like ATPase, C-terminal domain"/>
    <property type="match status" value="1"/>
</dbReference>
<dbReference type="InterPro" id="IPR016380">
    <property type="entry name" value="Sig_transdc_His_kin_NarX/NarQ"/>
</dbReference>
<evidence type="ECO:0000256" key="2">
    <source>
        <dbReference type="ARBA" id="ARBA00004429"/>
    </source>
</evidence>
<dbReference type="InterPro" id="IPR050482">
    <property type="entry name" value="Sensor_HK_TwoCompSys"/>
</dbReference>
<dbReference type="RefSeq" id="WP_051641846.1">
    <property type="nucleotide sequence ID" value="NZ_JAGSGC010000002.1"/>
</dbReference>
<evidence type="ECO:0000256" key="4">
    <source>
        <dbReference type="ARBA" id="ARBA00022519"/>
    </source>
</evidence>
<keyword evidence="13 14" id="KW-0472">Membrane</keyword>
<evidence type="ECO:0000259" key="17">
    <source>
        <dbReference type="PROSITE" id="PS50885"/>
    </source>
</evidence>
<dbReference type="SUPFAM" id="SSF158472">
    <property type="entry name" value="HAMP domain-like"/>
    <property type="match status" value="1"/>
</dbReference>
<accession>A0A066RRB7</accession>
<evidence type="ECO:0000256" key="12">
    <source>
        <dbReference type="ARBA" id="ARBA00023012"/>
    </source>
</evidence>
<evidence type="ECO:0000256" key="11">
    <source>
        <dbReference type="ARBA" id="ARBA00022989"/>
    </source>
</evidence>
<dbReference type="AlphaFoldDB" id="A0A066RRB7"/>
<dbReference type="PIRSF" id="PIRSF003167">
    <property type="entry name" value="STHK_NarX/NarQ"/>
    <property type="match status" value="1"/>
</dbReference>
<dbReference type="Pfam" id="PF00672">
    <property type="entry name" value="HAMP"/>
    <property type="match status" value="1"/>
</dbReference>
<feature type="domain" description="Histidine kinase" evidence="16">
    <location>
        <begin position="377"/>
        <end position="571"/>
    </location>
</feature>
<protein>
    <recommendedName>
        <fullName evidence="14">Sensor protein</fullName>
        <ecNumber evidence="14">2.7.13.3</ecNumber>
    </recommendedName>
</protein>
<keyword evidence="8 14" id="KW-0547">Nucleotide-binding</keyword>
<evidence type="ECO:0000256" key="10">
    <source>
        <dbReference type="ARBA" id="ARBA00022840"/>
    </source>
</evidence>